<dbReference type="STRING" id="74649.A0A2P6QT93"/>
<reference evidence="2 3" key="1">
    <citation type="journal article" date="2018" name="Nat. Genet.">
        <title>The Rosa genome provides new insights in the design of modern roses.</title>
        <authorList>
            <person name="Bendahmane M."/>
        </authorList>
    </citation>
    <scope>NUCLEOTIDE SEQUENCE [LARGE SCALE GENOMIC DNA]</scope>
    <source>
        <strain evidence="3">cv. Old Blush</strain>
    </source>
</reference>
<dbReference type="AlphaFoldDB" id="A0A2P6QT93"/>
<organism evidence="2 3">
    <name type="scientific">Rosa chinensis</name>
    <name type="common">China rose</name>
    <dbReference type="NCBI Taxonomy" id="74649"/>
    <lineage>
        <taxon>Eukaryota</taxon>
        <taxon>Viridiplantae</taxon>
        <taxon>Streptophyta</taxon>
        <taxon>Embryophyta</taxon>
        <taxon>Tracheophyta</taxon>
        <taxon>Spermatophyta</taxon>
        <taxon>Magnoliopsida</taxon>
        <taxon>eudicotyledons</taxon>
        <taxon>Gunneridae</taxon>
        <taxon>Pentapetalae</taxon>
        <taxon>rosids</taxon>
        <taxon>fabids</taxon>
        <taxon>Rosales</taxon>
        <taxon>Rosaceae</taxon>
        <taxon>Rosoideae</taxon>
        <taxon>Rosoideae incertae sedis</taxon>
        <taxon>Rosa</taxon>
    </lineage>
</organism>
<name>A0A2P6QT93_ROSCH</name>
<dbReference type="EMBL" id="PDCK01000042">
    <property type="protein sequence ID" value="PRQ37376.1"/>
    <property type="molecule type" value="Genomic_DNA"/>
</dbReference>
<feature type="compositionally biased region" description="Pro residues" evidence="1">
    <location>
        <begin position="13"/>
        <end position="32"/>
    </location>
</feature>
<dbReference type="GO" id="GO:0016992">
    <property type="term" value="F:lipoate synthase activity"/>
    <property type="evidence" value="ECO:0007669"/>
    <property type="project" value="UniProtKB-EC"/>
</dbReference>
<keyword evidence="2" id="KW-0808">Transferase</keyword>
<feature type="region of interest" description="Disordered" evidence="1">
    <location>
        <begin position="1"/>
        <end position="51"/>
    </location>
</feature>
<dbReference type="Proteomes" id="UP000238479">
    <property type="component" value="Chromosome 4"/>
</dbReference>
<evidence type="ECO:0000313" key="2">
    <source>
        <dbReference type="EMBL" id="PRQ37376.1"/>
    </source>
</evidence>
<sequence>MQTWFSALTEPKTLPPDPSPPPRRQPPPPPNSHQPWRASVLTSPPSLPLTEFVEGEGPYSVEVGTKKKLIPKPKWMELIPAGEKYM</sequence>
<comment type="caution">
    <text evidence="2">The sequence shown here is derived from an EMBL/GenBank/DDBJ whole genome shotgun (WGS) entry which is preliminary data.</text>
</comment>
<gene>
    <name evidence="2" type="ORF">RchiOBHm_Chr4g0401871</name>
</gene>
<protein>
    <submittedName>
        <fullName evidence="2">Putative lipoyl synthase</fullName>
        <ecNumber evidence="2">2.8.1.8</ecNumber>
    </submittedName>
</protein>
<keyword evidence="3" id="KW-1185">Reference proteome</keyword>
<dbReference type="Gramene" id="PRQ37376">
    <property type="protein sequence ID" value="PRQ37376"/>
    <property type="gene ID" value="RchiOBHm_Chr4g0401871"/>
</dbReference>
<evidence type="ECO:0000313" key="3">
    <source>
        <dbReference type="Proteomes" id="UP000238479"/>
    </source>
</evidence>
<proteinExistence type="predicted"/>
<dbReference type="EC" id="2.8.1.8" evidence="2"/>
<accession>A0A2P6QT93</accession>
<evidence type="ECO:0000256" key="1">
    <source>
        <dbReference type="SAM" id="MobiDB-lite"/>
    </source>
</evidence>